<dbReference type="Pfam" id="PF04134">
    <property type="entry name" value="DCC1-like"/>
    <property type="match status" value="1"/>
</dbReference>
<organism evidence="1 2">
    <name type="scientific">Paenibacillus phyllosphaerae</name>
    <dbReference type="NCBI Taxonomy" id="274593"/>
    <lineage>
        <taxon>Bacteria</taxon>
        <taxon>Bacillati</taxon>
        <taxon>Bacillota</taxon>
        <taxon>Bacilli</taxon>
        <taxon>Bacillales</taxon>
        <taxon>Paenibacillaceae</taxon>
        <taxon>Paenibacillus</taxon>
    </lineage>
</organism>
<protein>
    <submittedName>
        <fullName evidence="1">Putative DCC family thiol-disulfide oxidoreductase YuxK</fullName>
    </submittedName>
</protein>
<evidence type="ECO:0000313" key="2">
    <source>
        <dbReference type="Proteomes" id="UP000570361"/>
    </source>
</evidence>
<dbReference type="GO" id="GO:0015035">
    <property type="term" value="F:protein-disulfide reductase activity"/>
    <property type="evidence" value="ECO:0007669"/>
    <property type="project" value="InterPro"/>
</dbReference>
<evidence type="ECO:0000313" key="1">
    <source>
        <dbReference type="EMBL" id="MBB3109922.1"/>
    </source>
</evidence>
<accession>A0A7W5AWK9</accession>
<dbReference type="EMBL" id="JACHXK010000003">
    <property type="protein sequence ID" value="MBB3109922.1"/>
    <property type="molecule type" value="Genomic_DNA"/>
</dbReference>
<keyword evidence="2" id="KW-1185">Reference proteome</keyword>
<reference evidence="1 2" key="1">
    <citation type="submission" date="2020-08" db="EMBL/GenBank/DDBJ databases">
        <title>Genomic Encyclopedia of Type Strains, Phase III (KMG-III): the genomes of soil and plant-associated and newly described type strains.</title>
        <authorList>
            <person name="Whitman W."/>
        </authorList>
    </citation>
    <scope>NUCLEOTIDE SEQUENCE [LARGE SCALE GENOMIC DNA]</scope>
    <source>
        <strain evidence="1 2">CECT 5862</strain>
    </source>
</reference>
<dbReference type="Proteomes" id="UP000570361">
    <property type="component" value="Unassembled WGS sequence"/>
</dbReference>
<name>A0A7W5AWK9_9BACL</name>
<comment type="caution">
    <text evidence="1">The sequence shown here is derived from an EMBL/GenBank/DDBJ whole genome shotgun (WGS) entry which is preliminary data.</text>
</comment>
<dbReference type="RefSeq" id="WP_183599448.1">
    <property type="nucleotide sequence ID" value="NZ_JACHXK010000003.1"/>
</dbReference>
<dbReference type="AlphaFoldDB" id="A0A7W5AWK9"/>
<dbReference type="PANTHER" id="PTHR34290">
    <property type="entry name" value="SI:CH73-390P7.2"/>
    <property type="match status" value="1"/>
</dbReference>
<gene>
    <name evidence="1" type="ORF">FHS18_001985</name>
</gene>
<proteinExistence type="predicted"/>
<dbReference type="PANTHER" id="PTHR34290:SF2">
    <property type="entry name" value="OS04G0668800 PROTEIN"/>
    <property type="match status" value="1"/>
</dbReference>
<sequence length="151" mass="17142">MSRHNQELLVLYDGNCNLCLNVVRQIRQLRVRADLRFMAVQSLRNEAVDLSRIAEPARTWLLGSGHEQLLDQLHIVDPYGNIEKGAAAVIRILQNVKGFAWLNGLYRVPGLGRAAEALYRFIAKRRYAWFGTVDAGCNGSCRTKTRMNENN</sequence>
<dbReference type="InterPro" id="IPR044691">
    <property type="entry name" value="DCC1_Trx"/>
</dbReference>
<dbReference type="InterPro" id="IPR007263">
    <property type="entry name" value="DCC1-like"/>
</dbReference>